<evidence type="ECO:0000256" key="2">
    <source>
        <dbReference type="ARBA" id="ARBA00022737"/>
    </source>
</evidence>
<dbReference type="Proteomes" id="UP001266305">
    <property type="component" value="Unassembled WGS sequence"/>
</dbReference>
<evidence type="ECO:0000313" key="5">
    <source>
        <dbReference type="EMBL" id="KAK2115578.1"/>
    </source>
</evidence>
<feature type="non-terminal residue" evidence="5">
    <location>
        <position position="54"/>
    </location>
</feature>
<evidence type="ECO:0000256" key="3">
    <source>
        <dbReference type="ARBA" id="ARBA00023180"/>
    </source>
</evidence>
<evidence type="ECO:0000256" key="4">
    <source>
        <dbReference type="PROSITE-ProRule" id="PRU00075"/>
    </source>
</evidence>
<evidence type="ECO:0000256" key="1">
    <source>
        <dbReference type="ARBA" id="ARBA00022729"/>
    </source>
</evidence>
<keyword evidence="3" id="KW-0325">Glycoprotein</keyword>
<dbReference type="PANTHER" id="PTHR24367">
    <property type="entry name" value="LEUCINE-RICH REPEAT-CONTAINING PROTEIN"/>
    <property type="match status" value="1"/>
</dbReference>
<sequence length="54" mass="6328">FVVHQTLPYQSVSVDTFNSKNDVYVAIAQPSMENCMVLEWDHIEMNFRSYDNIT</sequence>
<feature type="non-terminal residue" evidence="5">
    <location>
        <position position="1"/>
    </location>
</feature>
<dbReference type="InterPro" id="IPR051295">
    <property type="entry name" value="LGI_related"/>
</dbReference>
<dbReference type="PANTHER" id="PTHR24367:SF21">
    <property type="entry name" value="LEUCINE-RICH REPEAT LGI FAMILY MEMBER 2"/>
    <property type="match status" value="1"/>
</dbReference>
<dbReference type="EMBL" id="JASSZA010000003">
    <property type="protein sequence ID" value="KAK2115578.1"/>
    <property type="molecule type" value="Genomic_DNA"/>
</dbReference>
<dbReference type="InterPro" id="IPR009039">
    <property type="entry name" value="EAR"/>
</dbReference>
<comment type="caution">
    <text evidence="5">The sequence shown here is derived from an EMBL/GenBank/DDBJ whole genome shotgun (WGS) entry which is preliminary data.</text>
</comment>
<organism evidence="5 6">
    <name type="scientific">Saguinus oedipus</name>
    <name type="common">Cotton-top tamarin</name>
    <name type="synonym">Oedipomidas oedipus</name>
    <dbReference type="NCBI Taxonomy" id="9490"/>
    <lineage>
        <taxon>Eukaryota</taxon>
        <taxon>Metazoa</taxon>
        <taxon>Chordata</taxon>
        <taxon>Craniata</taxon>
        <taxon>Vertebrata</taxon>
        <taxon>Euteleostomi</taxon>
        <taxon>Mammalia</taxon>
        <taxon>Eutheria</taxon>
        <taxon>Euarchontoglires</taxon>
        <taxon>Primates</taxon>
        <taxon>Haplorrhini</taxon>
        <taxon>Platyrrhini</taxon>
        <taxon>Cebidae</taxon>
        <taxon>Callitrichinae</taxon>
        <taxon>Saguinus</taxon>
    </lineage>
</organism>
<dbReference type="InterPro" id="IPR005492">
    <property type="entry name" value="EPTP"/>
</dbReference>
<dbReference type="Pfam" id="PF03736">
    <property type="entry name" value="EPTP"/>
    <property type="match status" value="1"/>
</dbReference>
<reference evidence="5 6" key="1">
    <citation type="submission" date="2023-05" db="EMBL/GenBank/DDBJ databases">
        <title>B98-5 Cell Line De Novo Hybrid Assembly: An Optical Mapping Approach.</title>
        <authorList>
            <person name="Kananen K."/>
            <person name="Auerbach J.A."/>
            <person name="Kautto E."/>
            <person name="Blachly J.S."/>
        </authorList>
    </citation>
    <scope>NUCLEOTIDE SEQUENCE [LARGE SCALE GENOMIC DNA]</scope>
    <source>
        <strain evidence="5">B95-8</strain>
        <tissue evidence="5">Cell line</tissue>
    </source>
</reference>
<proteinExistence type="predicted"/>
<keyword evidence="6" id="KW-1185">Reference proteome</keyword>
<name>A0ABQ9W1R1_SAGOE</name>
<keyword evidence="1" id="KW-0732">Signal</keyword>
<keyword evidence="2" id="KW-0677">Repeat</keyword>
<evidence type="ECO:0000313" key="6">
    <source>
        <dbReference type="Proteomes" id="UP001266305"/>
    </source>
</evidence>
<feature type="repeat" description="EAR" evidence="4">
    <location>
        <begin position="1"/>
        <end position="42"/>
    </location>
</feature>
<protein>
    <submittedName>
        <fullName evidence="5">Leucine-rich repeat LGI member 2</fullName>
    </submittedName>
</protein>
<gene>
    <name evidence="5" type="primary">LGI2_2</name>
    <name evidence="5" type="ORF">P7K49_006204</name>
</gene>
<dbReference type="PROSITE" id="PS50912">
    <property type="entry name" value="EAR"/>
    <property type="match status" value="1"/>
</dbReference>
<accession>A0ABQ9W1R1</accession>